<feature type="compositionally biased region" description="Basic and acidic residues" evidence="1">
    <location>
        <begin position="50"/>
        <end position="62"/>
    </location>
</feature>
<dbReference type="EMBL" id="CAJPDS010000038">
    <property type="protein sequence ID" value="CAF9925373.1"/>
    <property type="molecule type" value="Genomic_DNA"/>
</dbReference>
<dbReference type="AlphaFoldDB" id="A0A8H3INB1"/>
<dbReference type="Proteomes" id="UP000664521">
    <property type="component" value="Unassembled WGS sequence"/>
</dbReference>
<protein>
    <submittedName>
        <fullName evidence="2">Uncharacterized protein</fullName>
    </submittedName>
</protein>
<feature type="region of interest" description="Disordered" evidence="1">
    <location>
        <begin position="150"/>
        <end position="192"/>
    </location>
</feature>
<sequence length="205" mass="22955">MAFYDPFADLDHAMNGTEQISDPLLLGDNEPPLYMPVNINDPSFDFSRPANERDGVDGDEQHQQQQPEIMPFNPDVSEDWSAEHEQGAKTEAQRFEEYLEDTLSGSGLQQLDDNEMDPFVDMNPFDPPLDAPFDPPFEYMHPFQNNIQVGPARAASPDIPNQQLLSANQQENDGANQQENDGANQQENDGTFGYLSQYTIKLASG</sequence>
<keyword evidence="3" id="KW-1185">Reference proteome</keyword>
<reference evidence="2" key="1">
    <citation type="submission" date="2021-03" db="EMBL/GenBank/DDBJ databases">
        <authorList>
            <person name="Tagirdzhanova G."/>
        </authorList>
    </citation>
    <scope>NUCLEOTIDE SEQUENCE</scope>
</reference>
<evidence type="ECO:0000313" key="2">
    <source>
        <dbReference type="EMBL" id="CAF9925373.1"/>
    </source>
</evidence>
<evidence type="ECO:0000313" key="3">
    <source>
        <dbReference type="Proteomes" id="UP000664521"/>
    </source>
</evidence>
<proteinExistence type="predicted"/>
<evidence type="ECO:0000256" key="1">
    <source>
        <dbReference type="SAM" id="MobiDB-lite"/>
    </source>
</evidence>
<feature type="compositionally biased region" description="Polar residues" evidence="1">
    <location>
        <begin position="159"/>
        <end position="192"/>
    </location>
</feature>
<feature type="region of interest" description="Disordered" evidence="1">
    <location>
        <begin position="45"/>
        <end position="73"/>
    </location>
</feature>
<comment type="caution">
    <text evidence="2">The sequence shown here is derived from an EMBL/GenBank/DDBJ whole genome shotgun (WGS) entry which is preliminary data.</text>
</comment>
<gene>
    <name evidence="2" type="ORF">HETSPECPRED_005819</name>
</gene>
<accession>A0A8H3INB1</accession>
<organism evidence="2 3">
    <name type="scientific">Heterodermia speciosa</name>
    <dbReference type="NCBI Taxonomy" id="116794"/>
    <lineage>
        <taxon>Eukaryota</taxon>
        <taxon>Fungi</taxon>
        <taxon>Dikarya</taxon>
        <taxon>Ascomycota</taxon>
        <taxon>Pezizomycotina</taxon>
        <taxon>Lecanoromycetes</taxon>
        <taxon>OSLEUM clade</taxon>
        <taxon>Lecanoromycetidae</taxon>
        <taxon>Caliciales</taxon>
        <taxon>Physciaceae</taxon>
        <taxon>Heterodermia</taxon>
    </lineage>
</organism>
<name>A0A8H3INB1_9LECA</name>